<dbReference type="RefSeq" id="XP_001024081.2">
    <property type="nucleotide sequence ID" value="XM_001024081.2"/>
</dbReference>
<protein>
    <submittedName>
        <fullName evidence="2">Uncharacterized protein</fullName>
    </submittedName>
</protein>
<reference evidence="3" key="1">
    <citation type="journal article" date="2006" name="PLoS Biol.">
        <title>Macronuclear genome sequence of the ciliate Tetrahymena thermophila, a model eukaryote.</title>
        <authorList>
            <person name="Eisen J.A."/>
            <person name="Coyne R.S."/>
            <person name="Wu M."/>
            <person name="Wu D."/>
            <person name="Thiagarajan M."/>
            <person name="Wortman J.R."/>
            <person name="Badger J.H."/>
            <person name="Ren Q."/>
            <person name="Amedeo P."/>
            <person name="Jones K.M."/>
            <person name="Tallon L.J."/>
            <person name="Delcher A.L."/>
            <person name="Salzberg S.L."/>
            <person name="Silva J.C."/>
            <person name="Haas B.J."/>
            <person name="Majoros W.H."/>
            <person name="Farzad M."/>
            <person name="Carlton J.M."/>
            <person name="Smith R.K. Jr."/>
            <person name="Garg J."/>
            <person name="Pearlman R.E."/>
            <person name="Karrer K.M."/>
            <person name="Sun L."/>
            <person name="Manning G."/>
            <person name="Elde N.C."/>
            <person name="Turkewitz A.P."/>
            <person name="Asai D.J."/>
            <person name="Wilkes D.E."/>
            <person name="Wang Y."/>
            <person name="Cai H."/>
            <person name="Collins K."/>
            <person name="Stewart B.A."/>
            <person name="Lee S.R."/>
            <person name="Wilamowska K."/>
            <person name="Weinberg Z."/>
            <person name="Ruzzo W.L."/>
            <person name="Wloga D."/>
            <person name="Gaertig J."/>
            <person name="Frankel J."/>
            <person name="Tsao C.-C."/>
            <person name="Gorovsky M.A."/>
            <person name="Keeling P.J."/>
            <person name="Waller R.F."/>
            <person name="Patron N.J."/>
            <person name="Cherry J.M."/>
            <person name="Stover N.A."/>
            <person name="Krieger C.J."/>
            <person name="del Toro C."/>
            <person name="Ryder H.F."/>
            <person name="Williamson S.C."/>
            <person name="Barbeau R.A."/>
            <person name="Hamilton E.P."/>
            <person name="Orias E."/>
        </authorList>
    </citation>
    <scope>NUCLEOTIDE SEQUENCE [LARGE SCALE GENOMIC DNA]</scope>
    <source>
        <strain evidence="3">SB210</strain>
    </source>
</reference>
<sequence length="288" mass="34246">MNESIIVKRKKIINEQSFLDNAYQFNEGRIVVFDYAIDNFVDKLNPNIKNVIDRNYDGFVQKTQEVAVEIKKLQRQIQWEQDIFDQIEEDLDNQPVLQDLHQQIKKYNDIYHYYQKYIDVIKSHIQIEEKKLIYLRQQYSQLKSISQQKNTKKMAGLVKYFREKLSLFQLSRSKNSSRSPNKTNSQVINSPLSITGSTLNQNSKNINLNSNVSSRRKESLQVYENDFEFQLTDRTNLKSKNLDNLNNQQYPLDNQKQQKCKPRMPTKKVENHKQKGFIQVLDNQNRKT</sequence>
<gene>
    <name evidence="2" type="ORF">TTHERM_00658800</name>
</gene>
<dbReference type="EMBL" id="GG662471">
    <property type="protein sequence ID" value="EAS03836.2"/>
    <property type="molecule type" value="Genomic_DNA"/>
</dbReference>
<feature type="compositionally biased region" description="Low complexity" evidence="1">
    <location>
        <begin position="200"/>
        <end position="213"/>
    </location>
</feature>
<keyword evidence="3" id="KW-1185">Reference proteome</keyword>
<feature type="region of interest" description="Disordered" evidence="1">
    <location>
        <begin position="254"/>
        <end position="273"/>
    </location>
</feature>
<feature type="region of interest" description="Disordered" evidence="1">
    <location>
        <begin position="172"/>
        <end position="215"/>
    </location>
</feature>
<proteinExistence type="predicted"/>
<dbReference type="GeneID" id="7833736"/>
<evidence type="ECO:0000313" key="2">
    <source>
        <dbReference type="EMBL" id="EAS03836.2"/>
    </source>
</evidence>
<dbReference type="KEGG" id="tet:TTHERM_00658800"/>
<organism evidence="2 3">
    <name type="scientific">Tetrahymena thermophila (strain SB210)</name>
    <dbReference type="NCBI Taxonomy" id="312017"/>
    <lineage>
        <taxon>Eukaryota</taxon>
        <taxon>Sar</taxon>
        <taxon>Alveolata</taxon>
        <taxon>Ciliophora</taxon>
        <taxon>Intramacronucleata</taxon>
        <taxon>Oligohymenophorea</taxon>
        <taxon>Hymenostomatida</taxon>
        <taxon>Tetrahymenina</taxon>
        <taxon>Tetrahymenidae</taxon>
        <taxon>Tetrahymena</taxon>
    </lineage>
</organism>
<dbReference type="AlphaFoldDB" id="I7LX63"/>
<accession>I7LX63</accession>
<dbReference type="InParanoid" id="I7LX63"/>
<feature type="compositionally biased region" description="Polar residues" evidence="1">
    <location>
        <begin position="186"/>
        <end position="199"/>
    </location>
</feature>
<dbReference type="Proteomes" id="UP000009168">
    <property type="component" value="Unassembled WGS sequence"/>
</dbReference>
<feature type="compositionally biased region" description="Low complexity" evidence="1">
    <location>
        <begin position="172"/>
        <end position="185"/>
    </location>
</feature>
<name>I7LX63_TETTS</name>
<evidence type="ECO:0000313" key="3">
    <source>
        <dbReference type="Proteomes" id="UP000009168"/>
    </source>
</evidence>
<evidence type="ECO:0000256" key="1">
    <source>
        <dbReference type="SAM" id="MobiDB-lite"/>
    </source>
</evidence>